<organism evidence="2 3">
    <name type="scientific">Streptomyces gulbargensis</name>
    <dbReference type="NCBI Taxonomy" id="364901"/>
    <lineage>
        <taxon>Bacteria</taxon>
        <taxon>Bacillati</taxon>
        <taxon>Actinomycetota</taxon>
        <taxon>Actinomycetes</taxon>
        <taxon>Kitasatosporales</taxon>
        <taxon>Streptomycetaceae</taxon>
        <taxon>Streptomyces</taxon>
    </lineage>
</organism>
<feature type="transmembrane region" description="Helical" evidence="1">
    <location>
        <begin position="6"/>
        <end position="24"/>
    </location>
</feature>
<keyword evidence="3" id="KW-1185">Reference proteome</keyword>
<proteinExistence type="predicted"/>
<comment type="caution">
    <text evidence="2">The sequence shown here is derived from an EMBL/GenBank/DDBJ whole genome shotgun (WGS) entry which is preliminary data.</text>
</comment>
<keyword evidence="1" id="KW-0812">Transmembrane</keyword>
<evidence type="ECO:0000313" key="3">
    <source>
        <dbReference type="Proteomes" id="UP001501000"/>
    </source>
</evidence>
<dbReference type="EMBL" id="BAABAJ010000025">
    <property type="protein sequence ID" value="GAA3937578.1"/>
    <property type="molecule type" value="Genomic_DNA"/>
</dbReference>
<name>A0ABP7N8U2_9ACTN</name>
<keyword evidence="1" id="KW-0472">Membrane</keyword>
<dbReference type="Proteomes" id="UP001501000">
    <property type="component" value="Unassembled WGS sequence"/>
</dbReference>
<feature type="transmembrane region" description="Helical" evidence="1">
    <location>
        <begin position="57"/>
        <end position="76"/>
    </location>
</feature>
<feature type="transmembrane region" description="Helical" evidence="1">
    <location>
        <begin position="31"/>
        <end position="51"/>
    </location>
</feature>
<evidence type="ECO:0008006" key="4">
    <source>
        <dbReference type="Google" id="ProtNLM"/>
    </source>
</evidence>
<sequence length="102" mass="10462">MFLEALGSALLGFALAWVFAHRLADRLPVRGIVLTAGTLGGVFGALVTHGALGPGHFLATLVGAVAVAAVLLSLLVRPSSRRLRRSAGLGRGVNGAARPYHL</sequence>
<keyword evidence="1" id="KW-1133">Transmembrane helix</keyword>
<gene>
    <name evidence="2" type="ORF">GCM10022244_52490</name>
</gene>
<dbReference type="RefSeq" id="WP_345287084.1">
    <property type="nucleotide sequence ID" value="NZ_BAABAJ010000025.1"/>
</dbReference>
<reference evidence="3" key="1">
    <citation type="journal article" date="2019" name="Int. J. Syst. Evol. Microbiol.">
        <title>The Global Catalogue of Microorganisms (GCM) 10K type strain sequencing project: providing services to taxonomists for standard genome sequencing and annotation.</title>
        <authorList>
            <consortium name="The Broad Institute Genomics Platform"/>
            <consortium name="The Broad Institute Genome Sequencing Center for Infectious Disease"/>
            <person name="Wu L."/>
            <person name="Ma J."/>
        </authorList>
    </citation>
    <scope>NUCLEOTIDE SEQUENCE [LARGE SCALE GENOMIC DNA]</scope>
    <source>
        <strain evidence="3">JCM 16956</strain>
    </source>
</reference>
<evidence type="ECO:0000256" key="1">
    <source>
        <dbReference type="SAM" id="Phobius"/>
    </source>
</evidence>
<evidence type="ECO:0000313" key="2">
    <source>
        <dbReference type="EMBL" id="GAA3937578.1"/>
    </source>
</evidence>
<accession>A0ABP7N8U2</accession>
<protein>
    <recommendedName>
        <fullName evidence="4">Integral membrane protein</fullName>
    </recommendedName>
</protein>